<feature type="region of interest" description="Disordered" evidence="1">
    <location>
        <begin position="590"/>
        <end position="627"/>
    </location>
</feature>
<feature type="compositionally biased region" description="Low complexity" evidence="1">
    <location>
        <begin position="269"/>
        <end position="317"/>
    </location>
</feature>
<sequence length="1642" mass="168209">MAAGSCTPERRDASCSRNPPLPLRSHHAMRFDLAPERLRPLGLTIPATSRSQVWQNSINMLDKLKRELVPAAGDKLVLKLSPPPPPLADKQACAFAHACGVKDDVKAAPKPAVDTAKPDGDVDEIYLSSPPSHLGAEACGIKSAAAEELAAKSAAAEEDAESATEEATAEEAATKKATTEEAAAKSATEEESEEAVTEESAAEESATEEAVVAEESATKSAAAEESSATKSAAAEESSATKSAAAEESDNKSAAAEESATKSAAEESATKSAAAEESSATKSAAAEESATKSAVAEESSATKSAAAEESATKSAVAEPAVDCMALVRSAQHEAKNEKNKAPTKAEKKDCAAGVANEARPHPPCLPSSLPSASLCRARLHCTSLSSRPVRVNSINIMAENKTAGKVGIMPADVFSAPPLGAKAACDKNDVVKGVPEAKSGAEASLDESTLKKDPAAEKDPAADKVDSGKATAMFSAHEPSPNAVFWSKLDPPTSPNGTKEAPALKPVTEDAPAFKPVTAGGAPLPSIKEFPAEEPPSSGIADWTTPSNPRRKNGRKGASAPIVRTKSITPVGGKNRFGALLGTDGNEGILGGTGKVTGGSTPPTADSGATVDVETTTNTTPEGSAAGRFPWPKSYNLLRLFGILALFCLGAGFAHSSYSATAALLSSQRNDSPWPTSPLATVAKPFTPASPNGFCEVGGNDASSFVAIVSSDSAPANHPVRARSRVLVSPPRKLVTNSPRADQGGHEDGRSWGALMEEIDEAVGEPLHPIGEPPVSVKDLYEKQPAEADLETVPASRNSMERKGEPEIDSIGPVYRSRSGIIVRETVLPVNGTSPEMRSADAGNTPEKLVETGLGAPVSSMHAGGEWRVNRLATASPATTKDLFLQLGRAIDPLLAEPAWPAEVRAAQISDSNSVQSDISSVSRVCADRQPRCAAPVAWHAEPHHALTDELSIDLPSPFHFPFMSGPSSSAPVRTQQRCQFWAALFVLLGACGGVLSVRRSSSGRLVRCRTGARRGAWLLILAALLPLACAPSVHTSGSGETGSGEIGSGEVDIDTSPSIDFQVTVGGGSYPSEVSWALTCSGALIGSGGAPYSGTLSAPLGECTLDMYDSYGDGWNGDLWKGAGYTFTLGSGSYGSETFILAPLPPSSPSPPSLPPPPPSLPPSPPSLPPSLPSSPPPPSFPPSPPIDFQVTVGGGSYPSEVSWTLTCSGALIGSGGAPYSGTLSAPPGECTLNMYDSYGDGWNGDEWEGAGYTFTLDSGSSGSKTFIVAPFPPSPPSPPSLPPPPPSSPPPPPLSPLPPLSPDFVAAASEAKLRSLIAEAAASRADHGGVVYAESSGAVSIIGSTVSGCSAGTEGGVVNAYDSGAVSIIGSNLTSCSAGAEGGVVNAYDSGAVSIIGSAVTSCSAGNNGGVVNALQNSGVVSIIGSAVTSCSAGNYGGVVSATFSESLSIAGVDFIDNGAGRSGSVLHLQELRQRSSISDASFTGNTAGDDTTIQTNSPIDWDCRLGSWMPRKGSFFGDFSVPEYIIGCPTGRGDGRPALPVRRPDGAWTRFDEQPGGDRWRREWAKPWPLVYDSRPGDPPLPAEARAGRWAPFLSDGCVVGEAAASSGAAAAGRAGHAVASAAEGSPLRVYVHEMPSRVH</sequence>
<keyword evidence="3" id="KW-1185">Reference proteome</keyword>
<accession>A0A0D3L0I1</accession>
<reference evidence="2" key="2">
    <citation type="submission" date="2024-10" db="UniProtKB">
        <authorList>
            <consortium name="EnsemblProtists"/>
        </authorList>
    </citation>
    <scope>IDENTIFICATION</scope>
</reference>
<evidence type="ECO:0000313" key="2">
    <source>
        <dbReference type="EnsemblProtists" id="EOD41516"/>
    </source>
</evidence>
<dbReference type="InterPro" id="IPR011050">
    <property type="entry name" value="Pectin_lyase_fold/virulence"/>
</dbReference>
<feature type="region of interest" description="Disordered" evidence="1">
    <location>
        <begin position="1266"/>
        <end position="1302"/>
    </location>
</feature>
<dbReference type="PaxDb" id="2903-EOD41516"/>
<name>A0A0D3L0I1_EMIH1</name>
<feature type="region of interest" description="Disordered" evidence="1">
    <location>
        <begin position="1143"/>
        <end position="1187"/>
    </location>
</feature>
<feature type="region of interest" description="Disordered" evidence="1">
    <location>
        <begin position="148"/>
        <end position="366"/>
    </location>
</feature>
<evidence type="ECO:0000256" key="1">
    <source>
        <dbReference type="SAM" id="MobiDB-lite"/>
    </source>
</evidence>
<reference evidence="3" key="1">
    <citation type="journal article" date="2013" name="Nature">
        <title>Pan genome of the phytoplankton Emiliania underpins its global distribution.</title>
        <authorList>
            <person name="Read B.A."/>
            <person name="Kegel J."/>
            <person name="Klute M.J."/>
            <person name="Kuo A."/>
            <person name="Lefebvre S.C."/>
            <person name="Maumus F."/>
            <person name="Mayer C."/>
            <person name="Miller J."/>
            <person name="Monier A."/>
            <person name="Salamov A."/>
            <person name="Young J."/>
            <person name="Aguilar M."/>
            <person name="Claverie J.M."/>
            <person name="Frickenhaus S."/>
            <person name="Gonzalez K."/>
            <person name="Herman E.K."/>
            <person name="Lin Y.C."/>
            <person name="Napier J."/>
            <person name="Ogata H."/>
            <person name="Sarno A.F."/>
            <person name="Shmutz J."/>
            <person name="Schroeder D."/>
            <person name="de Vargas C."/>
            <person name="Verret F."/>
            <person name="von Dassow P."/>
            <person name="Valentin K."/>
            <person name="Van de Peer Y."/>
            <person name="Wheeler G."/>
            <person name="Dacks J.B."/>
            <person name="Delwiche C.F."/>
            <person name="Dyhrman S.T."/>
            <person name="Glockner G."/>
            <person name="John U."/>
            <person name="Richards T."/>
            <person name="Worden A.Z."/>
            <person name="Zhang X."/>
            <person name="Grigoriev I.V."/>
            <person name="Allen A.E."/>
            <person name="Bidle K."/>
            <person name="Borodovsky M."/>
            <person name="Bowler C."/>
            <person name="Brownlee C."/>
            <person name="Cock J.M."/>
            <person name="Elias M."/>
            <person name="Gladyshev V.N."/>
            <person name="Groth M."/>
            <person name="Guda C."/>
            <person name="Hadaegh A."/>
            <person name="Iglesias-Rodriguez M.D."/>
            <person name="Jenkins J."/>
            <person name="Jones B.M."/>
            <person name="Lawson T."/>
            <person name="Leese F."/>
            <person name="Lindquist E."/>
            <person name="Lobanov A."/>
            <person name="Lomsadze A."/>
            <person name="Malik S.B."/>
            <person name="Marsh M.E."/>
            <person name="Mackinder L."/>
            <person name="Mock T."/>
            <person name="Mueller-Roeber B."/>
            <person name="Pagarete A."/>
            <person name="Parker M."/>
            <person name="Probert I."/>
            <person name="Quesneville H."/>
            <person name="Raines C."/>
            <person name="Rensing S.A."/>
            <person name="Riano-Pachon D.M."/>
            <person name="Richier S."/>
            <person name="Rokitta S."/>
            <person name="Shiraiwa Y."/>
            <person name="Soanes D.M."/>
            <person name="van der Giezen M."/>
            <person name="Wahlund T.M."/>
            <person name="Williams B."/>
            <person name="Wilson W."/>
            <person name="Wolfe G."/>
            <person name="Wurch L.L."/>
        </authorList>
    </citation>
    <scope>NUCLEOTIDE SEQUENCE</scope>
</reference>
<feature type="region of interest" description="Disordered" evidence="1">
    <location>
        <begin position="784"/>
        <end position="810"/>
    </location>
</feature>
<dbReference type="KEGG" id="ehx:EMIHUDRAFT_94794"/>
<feature type="compositionally biased region" description="Pro residues" evidence="1">
    <location>
        <begin position="1271"/>
        <end position="1302"/>
    </location>
</feature>
<feature type="region of interest" description="Disordered" evidence="1">
    <location>
        <begin position="435"/>
        <end position="466"/>
    </location>
</feature>
<feature type="compositionally biased region" description="Basic and acidic residues" evidence="1">
    <location>
        <begin position="329"/>
        <end position="349"/>
    </location>
</feature>
<dbReference type="EnsemblProtists" id="EOD41516">
    <property type="protein sequence ID" value="EOD41516"/>
    <property type="gene ID" value="EMIHUDRAFT_94794"/>
</dbReference>
<feature type="compositionally biased region" description="Basic and acidic residues" evidence="1">
    <location>
        <begin position="447"/>
        <end position="466"/>
    </location>
</feature>
<feature type="compositionally biased region" description="Acidic residues" evidence="1">
    <location>
        <begin position="156"/>
        <end position="169"/>
    </location>
</feature>
<feature type="compositionally biased region" description="Low complexity" evidence="1">
    <location>
        <begin position="208"/>
        <end position="262"/>
    </location>
</feature>
<feature type="region of interest" description="Disordered" evidence="1">
    <location>
        <begin position="481"/>
        <end position="558"/>
    </location>
</feature>
<organism evidence="2 3">
    <name type="scientific">Emiliania huxleyi (strain CCMP1516)</name>
    <dbReference type="NCBI Taxonomy" id="280463"/>
    <lineage>
        <taxon>Eukaryota</taxon>
        <taxon>Haptista</taxon>
        <taxon>Haptophyta</taxon>
        <taxon>Prymnesiophyceae</taxon>
        <taxon>Isochrysidales</taxon>
        <taxon>Noelaerhabdaceae</taxon>
        <taxon>Emiliania</taxon>
    </lineage>
</organism>
<protein>
    <submittedName>
        <fullName evidence="2">Uncharacterized protein</fullName>
    </submittedName>
</protein>
<dbReference type="STRING" id="2903.R1G0H8"/>
<feature type="region of interest" description="Disordered" evidence="1">
    <location>
        <begin position="110"/>
        <end position="129"/>
    </location>
</feature>
<dbReference type="RefSeq" id="XP_005793945.1">
    <property type="nucleotide sequence ID" value="XM_005793888.1"/>
</dbReference>
<proteinExistence type="predicted"/>
<feature type="region of interest" description="Disordered" evidence="1">
    <location>
        <begin position="1"/>
        <end position="24"/>
    </location>
</feature>
<dbReference type="SUPFAM" id="SSF51126">
    <property type="entry name" value="Pectin lyase-like"/>
    <property type="match status" value="1"/>
</dbReference>
<feature type="compositionally biased region" description="Basic and acidic residues" evidence="1">
    <location>
        <begin position="172"/>
        <end position="183"/>
    </location>
</feature>
<feature type="compositionally biased region" description="Pro residues" evidence="1">
    <location>
        <begin position="1143"/>
        <end position="1186"/>
    </location>
</feature>
<feature type="compositionally biased region" description="Acidic residues" evidence="1">
    <location>
        <begin position="189"/>
        <end position="207"/>
    </location>
</feature>
<dbReference type="HOGENOM" id="CLU_004548_0_0_1"/>
<dbReference type="GeneID" id="17286786"/>
<dbReference type="Proteomes" id="UP000013827">
    <property type="component" value="Unassembled WGS sequence"/>
</dbReference>
<evidence type="ECO:0000313" key="3">
    <source>
        <dbReference type="Proteomes" id="UP000013827"/>
    </source>
</evidence>